<dbReference type="GO" id="GO:0006826">
    <property type="term" value="P:iron ion transport"/>
    <property type="evidence" value="ECO:0007669"/>
    <property type="project" value="InterPro"/>
</dbReference>
<accession>A0A5C0AX18</accession>
<dbReference type="CDD" id="cd16831">
    <property type="entry name" value="HemS-like_C"/>
    <property type="match status" value="1"/>
</dbReference>
<dbReference type="Pfam" id="PF05171">
    <property type="entry name" value="HemS"/>
    <property type="match status" value="2"/>
</dbReference>
<feature type="domain" description="Haemin-degrading HemS/ChuX" evidence="1">
    <location>
        <begin position="201"/>
        <end position="333"/>
    </location>
</feature>
<sequence length="348" mass="37705">MNALWDRYQSLKQAEPRLRARDAAAKLGVSEGELLAADPVACPLRKDWAALLRALEPIGPVMALTRNEAAVHEKTGVYANVQIEGMMGLALNPDIDLRFFLSRWAHGFALAGERPSLQFFDAHGDAVHKIFAVDASDRTAFSAVVAQFADGEAGSGSLVPTLREPQAAEKADSDIDAATFQSEWLGLTDTHQFFGMLRRHGVTRTQALRLAPEGHAREVGIAAVDTLLNDAAASGLSIMVFVNNPGCVQIHTGPVHRITPMGVWQNVMDPGFNLHLRMDLFDRAWVVRKPTSDGIVTSLECFDAKGDLIVQCFGARKPGQPELGEWTALAAQLSEIAPGTPREEVSHA</sequence>
<dbReference type="CDD" id="cd16830">
    <property type="entry name" value="HemS-like_N"/>
    <property type="match status" value="1"/>
</dbReference>
<dbReference type="RefSeq" id="WP_148815922.1">
    <property type="nucleotide sequence ID" value="NZ_CP043046.1"/>
</dbReference>
<feature type="domain" description="Haemin-degrading HemS/ChuX" evidence="1">
    <location>
        <begin position="29"/>
        <end position="148"/>
    </location>
</feature>
<dbReference type="KEGG" id="pacr:FXN63_14325"/>
<keyword evidence="3" id="KW-1185">Reference proteome</keyword>
<proteinExistence type="predicted"/>
<dbReference type="InterPro" id="IPR053733">
    <property type="entry name" value="Heme_Transport_Util_sf"/>
</dbReference>
<dbReference type="Gene3D" id="3.40.1570.10">
    <property type="entry name" value="HemS/ChuS/ChuX like domains"/>
    <property type="match status" value="2"/>
</dbReference>
<dbReference type="SUPFAM" id="SSF144064">
    <property type="entry name" value="Heme iron utilization protein-like"/>
    <property type="match status" value="1"/>
</dbReference>
<protein>
    <submittedName>
        <fullName evidence="2">Hemin-degrading factor</fullName>
    </submittedName>
</protein>
<evidence type="ECO:0000313" key="3">
    <source>
        <dbReference type="Proteomes" id="UP000325161"/>
    </source>
</evidence>
<dbReference type="InterPro" id="IPR007845">
    <property type="entry name" value="HemS/ChuX_dom"/>
</dbReference>
<dbReference type="Proteomes" id="UP000325161">
    <property type="component" value="Chromosome"/>
</dbReference>
<evidence type="ECO:0000259" key="1">
    <source>
        <dbReference type="Pfam" id="PF05171"/>
    </source>
</evidence>
<evidence type="ECO:0000313" key="2">
    <source>
        <dbReference type="EMBL" id="QEI06878.1"/>
    </source>
</evidence>
<dbReference type="AlphaFoldDB" id="A0A5C0AX18"/>
<dbReference type="EMBL" id="CP043046">
    <property type="protein sequence ID" value="QEI06878.1"/>
    <property type="molecule type" value="Genomic_DNA"/>
</dbReference>
<reference evidence="2 3" key="1">
    <citation type="submission" date="2019-08" db="EMBL/GenBank/DDBJ databases">
        <title>Amphibian skin-associated Pigmentiphaga: genome sequence and occurrence across geography and hosts.</title>
        <authorList>
            <person name="Bletz M.C."/>
            <person name="Bunk B."/>
            <person name="Sproeer C."/>
            <person name="Biwer P."/>
            <person name="Reiter S."/>
            <person name="Rabemananjara F.C.E."/>
            <person name="Schulz S."/>
            <person name="Overmann J."/>
            <person name="Vences M."/>
        </authorList>
    </citation>
    <scope>NUCLEOTIDE SEQUENCE [LARGE SCALE GENOMIC DNA]</scope>
    <source>
        <strain evidence="2 3">Mada1488</strain>
    </source>
</reference>
<name>A0A5C0AX18_9BURK</name>
<organism evidence="2 3">
    <name type="scientific">Pigmentiphaga aceris</name>
    <dbReference type="NCBI Taxonomy" id="1940612"/>
    <lineage>
        <taxon>Bacteria</taxon>
        <taxon>Pseudomonadati</taxon>
        <taxon>Pseudomonadota</taxon>
        <taxon>Betaproteobacteria</taxon>
        <taxon>Burkholderiales</taxon>
        <taxon>Alcaligenaceae</taxon>
        <taxon>Pigmentiphaga</taxon>
    </lineage>
</organism>
<dbReference type="OrthoDB" id="316630at2"/>
<gene>
    <name evidence="2" type="ORF">FXN63_14325</name>
</gene>